<proteinExistence type="predicted"/>
<feature type="transmembrane region" description="Helical" evidence="1">
    <location>
        <begin position="30"/>
        <end position="51"/>
    </location>
</feature>
<comment type="caution">
    <text evidence="2">The sequence shown here is derived from an EMBL/GenBank/DDBJ whole genome shotgun (WGS) entry which is preliminary data.</text>
</comment>
<dbReference type="AlphaFoldDB" id="A0AAN3D7G0"/>
<protein>
    <submittedName>
        <fullName evidence="2">Uncharacterized protein</fullName>
    </submittedName>
</protein>
<evidence type="ECO:0000313" key="3">
    <source>
        <dbReference type="Proteomes" id="UP000005475"/>
    </source>
</evidence>
<evidence type="ECO:0000313" key="2">
    <source>
        <dbReference type="EMBL" id="EDO11479.1"/>
    </source>
</evidence>
<sequence>MDITNAILYLFERTVENAMVQIAWRRENDLVLLNIPLFSLFSLIFGDNYSFNGWL</sequence>
<dbReference type="Proteomes" id="UP000005475">
    <property type="component" value="Unassembled WGS sequence"/>
</dbReference>
<organism evidence="2 3">
    <name type="scientific">Bacteroides ovatus (strain ATCC 8483 / DSM 1896 / JCM 5824 / BCRC 10623 / CCUG 4943 / NCTC 11153)</name>
    <dbReference type="NCBI Taxonomy" id="411476"/>
    <lineage>
        <taxon>Bacteria</taxon>
        <taxon>Pseudomonadati</taxon>
        <taxon>Bacteroidota</taxon>
        <taxon>Bacteroidia</taxon>
        <taxon>Bacteroidales</taxon>
        <taxon>Bacteroidaceae</taxon>
        <taxon>Bacteroides</taxon>
    </lineage>
</organism>
<evidence type="ECO:0000256" key="1">
    <source>
        <dbReference type="SAM" id="Phobius"/>
    </source>
</evidence>
<keyword evidence="1" id="KW-1133">Transmembrane helix</keyword>
<name>A0AAN3D7G0_BACO1</name>
<dbReference type="EMBL" id="AAXF02000049">
    <property type="protein sequence ID" value="EDO11479.1"/>
    <property type="molecule type" value="Genomic_DNA"/>
</dbReference>
<accession>A0AAN3D7G0</accession>
<reference evidence="2 3" key="1">
    <citation type="submission" date="2007-03" db="EMBL/GenBank/DDBJ databases">
        <authorList>
            <person name="Fulton L."/>
            <person name="Clifton S."/>
            <person name="Fulton B."/>
            <person name="Xu J."/>
            <person name="Minx P."/>
            <person name="Pepin K.H."/>
            <person name="Johnson M."/>
            <person name="Thiruvilangam P."/>
            <person name="Bhonagiri V."/>
            <person name="Nash W.E."/>
            <person name="Mardis E.R."/>
            <person name="Wilson R.K."/>
        </authorList>
    </citation>
    <scope>NUCLEOTIDE SEQUENCE [LARGE SCALE GENOMIC DNA]</scope>
    <source>
        <strain evidence="3">ATCC 8483 / DSM 1896 / JCM 5824 / BCRC 10623 / CCUG 4943 / NCTC 11153</strain>
    </source>
</reference>
<reference evidence="3" key="2">
    <citation type="submission" date="2007-04" db="EMBL/GenBank/DDBJ databases">
        <title>Draft genome sequence of Bacteroides ovatus (ATCC 8483).</title>
        <authorList>
            <person name="Sudarsanam P."/>
            <person name="Ley R."/>
            <person name="Guruge J."/>
            <person name="Turnbaugh P.J."/>
            <person name="Mahowald M."/>
            <person name="Liep D."/>
            <person name="Gordon J."/>
        </authorList>
    </citation>
    <scope>NUCLEOTIDE SEQUENCE [LARGE SCALE GENOMIC DNA]</scope>
    <source>
        <strain evidence="3">ATCC 8483 / DSM 1896 / JCM 5824 / BCRC 10623 / CCUG 4943 / NCTC 11153</strain>
    </source>
</reference>
<keyword evidence="1" id="KW-0812">Transmembrane</keyword>
<gene>
    <name evidence="2" type="ORF">BACOVA_02688</name>
</gene>
<keyword evidence="1" id="KW-0472">Membrane</keyword>